<dbReference type="EMBL" id="JAJAPX010000002">
    <property type="protein sequence ID" value="MCB4807560.1"/>
    <property type="molecule type" value="Genomic_DNA"/>
</dbReference>
<dbReference type="InterPro" id="IPR005625">
    <property type="entry name" value="PepSY-ass_TM"/>
</dbReference>
<evidence type="ECO:0000256" key="3">
    <source>
        <dbReference type="ARBA" id="ARBA00022643"/>
    </source>
</evidence>
<name>A0A9X1L3Y8_9FLAO</name>
<comment type="cofactor">
    <cofactor evidence="1">
        <name>FMN</name>
        <dbReference type="ChEBI" id="CHEBI:58210"/>
    </cofactor>
</comment>
<feature type="transmembrane region" description="Helical" evidence="5">
    <location>
        <begin position="298"/>
        <end position="323"/>
    </location>
</feature>
<keyword evidence="5" id="KW-0812">Transmembrane</keyword>
<dbReference type="GO" id="GO:0005829">
    <property type="term" value="C:cytosol"/>
    <property type="evidence" value="ECO:0007669"/>
    <property type="project" value="TreeGrafter"/>
</dbReference>
<feature type="domain" description="Flavodoxin-like" evidence="6">
    <location>
        <begin position="341"/>
        <end position="474"/>
    </location>
</feature>
<dbReference type="Gene3D" id="3.40.50.360">
    <property type="match status" value="1"/>
</dbReference>
<dbReference type="PROSITE" id="PS51384">
    <property type="entry name" value="FAD_FR"/>
    <property type="match status" value="1"/>
</dbReference>
<feature type="transmembrane region" description="Helical" evidence="5">
    <location>
        <begin position="12"/>
        <end position="33"/>
    </location>
</feature>
<comment type="caution">
    <text evidence="8">The sequence shown here is derived from an EMBL/GenBank/DDBJ whole genome shotgun (WGS) entry which is preliminary data.</text>
</comment>
<evidence type="ECO:0000256" key="4">
    <source>
        <dbReference type="ARBA" id="ARBA00023192"/>
    </source>
</evidence>
<dbReference type="InterPro" id="IPR017938">
    <property type="entry name" value="Riboflavin_synthase-like_b-brl"/>
</dbReference>
<keyword evidence="5" id="KW-0472">Membrane</keyword>
<dbReference type="PROSITE" id="PS50902">
    <property type="entry name" value="FLAVODOXIN_LIKE"/>
    <property type="match status" value="1"/>
</dbReference>
<keyword evidence="2" id="KW-0285">Flavoprotein</keyword>
<dbReference type="Proteomes" id="UP001139286">
    <property type="component" value="Unassembled WGS sequence"/>
</dbReference>
<gene>
    <name evidence="8" type="ORF">LG651_04805</name>
</gene>
<dbReference type="Pfam" id="PF00258">
    <property type="entry name" value="Flavodoxin_1"/>
    <property type="match status" value="1"/>
</dbReference>
<evidence type="ECO:0000259" key="7">
    <source>
        <dbReference type="PROSITE" id="PS51384"/>
    </source>
</evidence>
<dbReference type="RefSeq" id="WP_226695020.1">
    <property type="nucleotide sequence ID" value="NZ_JAJAPX010000002.1"/>
</dbReference>
<dbReference type="GO" id="GO:0010181">
    <property type="term" value="F:FMN binding"/>
    <property type="evidence" value="ECO:0007669"/>
    <property type="project" value="InterPro"/>
</dbReference>
<dbReference type="PANTHER" id="PTHR19384">
    <property type="entry name" value="NITRIC OXIDE SYNTHASE-RELATED"/>
    <property type="match status" value="1"/>
</dbReference>
<feature type="domain" description="FAD-binding FR-type" evidence="7">
    <location>
        <begin position="493"/>
        <end position="590"/>
    </location>
</feature>
<feature type="transmembrane region" description="Helical" evidence="5">
    <location>
        <begin position="130"/>
        <end position="151"/>
    </location>
</feature>
<dbReference type="InterPro" id="IPR001709">
    <property type="entry name" value="Flavoprot_Pyr_Nucl_cyt_Rdtase"/>
</dbReference>
<dbReference type="Pfam" id="PF03929">
    <property type="entry name" value="PepSY_TM"/>
    <property type="match status" value="1"/>
</dbReference>
<dbReference type="Gene3D" id="3.40.50.80">
    <property type="entry name" value="Nucleotide-binding domain of ferredoxin-NADP reductase (FNR) module"/>
    <property type="match status" value="1"/>
</dbReference>
<keyword evidence="4" id="KW-0198">Cysteine biosynthesis</keyword>
<feature type="transmembrane region" description="Helical" evidence="5">
    <location>
        <begin position="172"/>
        <end position="197"/>
    </location>
</feature>
<dbReference type="AlphaFoldDB" id="A0A9X1L3Y8"/>
<organism evidence="8 9">
    <name type="scientific">Neotamlana sargassicola</name>
    <dbReference type="NCBI Taxonomy" id="2883125"/>
    <lineage>
        <taxon>Bacteria</taxon>
        <taxon>Pseudomonadati</taxon>
        <taxon>Bacteroidota</taxon>
        <taxon>Flavobacteriia</taxon>
        <taxon>Flavobacteriales</taxon>
        <taxon>Flavobacteriaceae</taxon>
        <taxon>Neotamlana</taxon>
    </lineage>
</organism>
<dbReference type="PRINTS" id="PR00371">
    <property type="entry name" value="FPNCR"/>
</dbReference>
<keyword evidence="5" id="KW-1133">Transmembrane helix</keyword>
<dbReference type="Gene3D" id="2.40.30.10">
    <property type="entry name" value="Translation factors"/>
    <property type="match status" value="1"/>
</dbReference>
<keyword evidence="9" id="KW-1185">Reference proteome</keyword>
<dbReference type="InterPro" id="IPR001433">
    <property type="entry name" value="OxRdtase_FAD/NAD-bd"/>
</dbReference>
<dbReference type="Pfam" id="PF00175">
    <property type="entry name" value="NAD_binding_1"/>
    <property type="match status" value="1"/>
</dbReference>
<dbReference type="GO" id="GO:0003958">
    <property type="term" value="F:NADPH-hemoprotein reductase activity"/>
    <property type="evidence" value="ECO:0007669"/>
    <property type="project" value="UniProtKB-EC"/>
</dbReference>
<evidence type="ECO:0000256" key="5">
    <source>
        <dbReference type="SAM" id="Phobius"/>
    </source>
</evidence>
<evidence type="ECO:0000313" key="8">
    <source>
        <dbReference type="EMBL" id="MCB4807560.1"/>
    </source>
</evidence>
<sequence length="727" mass="81860">MTISIWRYSHLALAVSSFVFIILASVTGIILGFQPISEQLQPYNTENLNNITVAETIAVFKATYPEIIDIKVDDNDFVIASVFTEDGDNLEGYFNPKTAQFLGEEIKPSKFFQWVTSLHRSLFLKSVGRFFVGLCSFLLFLIAITGTVLILKRQRGIKQFFAKIVNDNFNQYWHVVLGRLLLIPILIITATGVYLSLDKFQLLPENKTEHSIDFDAVSETPKVELSEIEAFKNTPLSEVKAIEFPFSPDVEDYFTLTLKTKELLINQITGTVLSETKTPLVNIFTNLSLNLHTGKGSILWSVILIIASINILFFIYSGFAMTLNRRKTRIKNKYKSDKADIIILVGSENGSTFTFANAFYKALISKGEKAFITEMNDFTNFPEAKQMVIITATYGQGEAPTNANQFLKKFKTENIKDDLKFSVVGFGALAYPDFCKFAIDVDKTLQQKHQQLLPIFTINDKSVEAFNQWTSQWSDASGIPVKIAEQALATKPKQLKKIKVLSKTKTNTDDTFLLTFKPKKHHKFTSGDLLAIYPKNDHCERLYSIGKVNGNIQLSVKLHKNGFGSGFLFTSEVNEKIKARLVKNSAFHFPKNASKVIMIANGTGVAPFLGMLNQNKNTTTHLYLGLRTEASFQLYKNDIDGFISSEKLNTFNLALSRENEKQYVQDLLLNDAEAIAKTLYGNGIIMVCGSLAMYKSVLAVLEDIVTKFNNKPLSYYQNKQQIKSDCY</sequence>
<dbReference type="InterPro" id="IPR039261">
    <property type="entry name" value="FNR_nucleotide-bd"/>
</dbReference>
<dbReference type="SUPFAM" id="SSF52343">
    <property type="entry name" value="Ferredoxin reductase-like, C-terminal NADP-linked domain"/>
    <property type="match status" value="1"/>
</dbReference>
<dbReference type="SUPFAM" id="SSF63380">
    <property type="entry name" value="Riboflavin synthase domain-like"/>
    <property type="match status" value="1"/>
</dbReference>
<dbReference type="InterPro" id="IPR029039">
    <property type="entry name" value="Flavoprotein-like_sf"/>
</dbReference>
<dbReference type="InterPro" id="IPR017927">
    <property type="entry name" value="FAD-bd_FR_type"/>
</dbReference>
<proteinExistence type="predicted"/>
<accession>A0A9X1L3Y8</accession>
<evidence type="ECO:0000313" key="9">
    <source>
        <dbReference type="Proteomes" id="UP001139286"/>
    </source>
</evidence>
<dbReference type="SUPFAM" id="SSF52218">
    <property type="entry name" value="Flavoproteins"/>
    <property type="match status" value="1"/>
</dbReference>
<dbReference type="PANTHER" id="PTHR19384:SF128">
    <property type="entry name" value="NADPH OXIDOREDUCTASE A"/>
    <property type="match status" value="1"/>
</dbReference>
<evidence type="ECO:0000256" key="1">
    <source>
        <dbReference type="ARBA" id="ARBA00001917"/>
    </source>
</evidence>
<keyword evidence="4" id="KW-0028">Amino-acid biosynthesis</keyword>
<dbReference type="InterPro" id="IPR008254">
    <property type="entry name" value="Flavodoxin/NO_synth"/>
</dbReference>
<evidence type="ECO:0000256" key="2">
    <source>
        <dbReference type="ARBA" id="ARBA00022630"/>
    </source>
</evidence>
<reference evidence="8" key="1">
    <citation type="submission" date="2021-10" db="EMBL/GenBank/DDBJ databases">
        <title>Tamlana sargassums sp. nov., and Tamlana laminarinivorans sp. nov., two new bacteria isolated from the brown alga.</title>
        <authorList>
            <person name="Li J."/>
        </authorList>
    </citation>
    <scope>NUCLEOTIDE SEQUENCE</scope>
    <source>
        <strain evidence="8">62-3</strain>
    </source>
</reference>
<protein>
    <submittedName>
        <fullName evidence="8">PepSY domain-containing protein</fullName>
    </submittedName>
</protein>
<evidence type="ECO:0000259" key="6">
    <source>
        <dbReference type="PROSITE" id="PS50902"/>
    </source>
</evidence>
<dbReference type="GO" id="GO:0050660">
    <property type="term" value="F:flavin adenine dinucleotide binding"/>
    <property type="evidence" value="ECO:0007669"/>
    <property type="project" value="TreeGrafter"/>
</dbReference>
<keyword evidence="3" id="KW-0288">FMN</keyword>